<dbReference type="SMART" id="SM00257">
    <property type="entry name" value="LysM"/>
    <property type="match status" value="1"/>
</dbReference>
<name>A0A844GM73_9FIRM</name>
<dbReference type="InterPro" id="IPR018392">
    <property type="entry name" value="LysM"/>
</dbReference>
<dbReference type="AlphaFoldDB" id="A0A844GM73"/>
<evidence type="ECO:0000313" key="4">
    <source>
        <dbReference type="Proteomes" id="UP000437824"/>
    </source>
</evidence>
<feature type="region of interest" description="Disordered" evidence="1">
    <location>
        <begin position="305"/>
        <end position="370"/>
    </location>
</feature>
<gene>
    <name evidence="3" type="ORF">GKZ57_11135</name>
</gene>
<dbReference type="CDD" id="cd00118">
    <property type="entry name" value="LysM"/>
    <property type="match status" value="1"/>
</dbReference>
<reference evidence="3 4" key="1">
    <citation type="submission" date="2019-11" db="EMBL/GenBank/DDBJ databases">
        <title>Draft genome sequence of Blautia luti DSM 14534T, isolated from human stool.</title>
        <authorList>
            <person name="Ortiz R."/>
            <person name="Melis-Arcos F."/>
            <person name="Covarrubias P."/>
            <person name="Cardenas J.P."/>
            <person name="Perez-Donoso J."/>
            <person name="Almonacid D."/>
        </authorList>
    </citation>
    <scope>NUCLEOTIDE SEQUENCE [LARGE SCALE GENOMIC DNA]</scope>
    <source>
        <strain evidence="3 4">DSM 14534</strain>
    </source>
</reference>
<accession>A0A844GM73</accession>
<evidence type="ECO:0000313" key="3">
    <source>
        <dbReference type="EMBL" id="MTD61790.1"/>
    </source>
</evidence>
<dbReference type="RefSeq" id="WP_154780550.1">
    <property type="nucleotide sequence ID" value="NZ_WMBC01000009.1"/>
</dbReference>
<evidence type="ECO:0000259" key="2">
    <source>
        <dbReference type="PROSITE" id="PS51782"/>
    </source>
</evidence>
<evidence type="ECO:0000256" key="1">
    <source>
        <dbReference type="SAM" id="MobiDB-lite"/>
    </source>
</evidence>
<dbReference type="Gene3D" id="3.10.350.10">
    <property type="entry name" value="LysM domain"/>
    <property type="match status" value="1"/>
</dbReference>
<proteinExistence type="predicted"/>
<dbReference type="InterPro" id="IPR052196">
    <property type="entry name" value="Bact_Kbp"/>
</dbReference>
<dbReference type="Pfam" id="PF01476">
    <property type="entry name" value="LysM"/>
    <property type="match status" value="1"/>
</dbReference>
<sequence length="423" mass="48349">MIEVIYKEESQETQDSEGTFGLPRNIRQIGLIGDDCRIYMEDYVYTFLVRLARSEKKPEEQEAKTAVLTGETKYRGGTLYLFIKGAIIAEDMEAAQDHIDFSVEVWEKIHQAQKQYFEDQEIVGWFFSGPQLALEVTELLTRVHLKHFGGEKVLMLMEPQEHEDAFFRYENNVMVRLEGYYLYYEKNPCMQNYMLEKNKELQPEITEQYEDKAVKDFRKIITDKKEEKKENTAPSVFSYGLTACLAIAVLTVGVNFYRNYQGLDEIQNTEAQTASVIVEEITAVPTETPVPAKTAAVQKKKAVQTVSAGKKKKTQDTKQTAAASDKTEQAPDTKKQTDKSEQIYKEEADERKAQKRVRDAAQKENEAAASDAVQESYVIQPGDTLFQICMDRYGSSEEIREICEMNGITVDEIIYPGQVIVLP</sequence>
<dbReference type="EMBL" id="WMBC01000009">
    <property type="protein sequence ID" value="MTD61790.1"/>
    <property type="molecule type" value="Genomic_DNA"/>
</dbReference>
<protein>
    <submittedName>
        <fullName evidence="3">LysM peptidoglycan-binding domain-containing protein</fullName>
    </submittedName>
</protein>
<comment type="caution">
    <text evidence="3">The sequence shown here is derived from an EMBL/GenBank/DDBJ whole genome shotgun (WGS) entry which is preliminary data.</text>
</comment>
<dbReference type="Proteomes" id="UP000437824">
    <property type="component" value="Unassembled WGS sequence"/>
</dbReference>
<organism evidence="3 4">
    <name type="scientific">Blautia luti DSM 14534 = JCM 17040</name>
    <dbReference type="NCBI Taxonomy" id="649762"/>
    <lineage>
        <taxon>Bacteria</taxon>
        <taxon>Bacillati</taxon>
        <taxon>Bacillota</taxon>
        <taxon>Clostridia</taxon>
        <taxon>Lachnospirales</taxon>
        <taxon>Lachnospiraceae</taxon>
        <taxon>Blautia</taxon>
    </lineage>
</organism>
<dbReference type="PANTHER" id="PTHR34700">
    <property type="entry name" value="POTASSIUM BINDING PROTEIN KBP"/>
    <property type="match status" value="1"/>
</dbReference>
<dbReference type="PROSITE" id="PS51782">
    <property type="entry name" value="LYSM"/>
    <property type="match status" value="1"/>
</dbReference>
<feature type="domain" description="LysM" evidence="2">
    <location>
        <begin position="375"/>
        <end position="422"/>
    </location>
</feature>
<feature type="compositionally biased region" description="Basic and acidic residues" evidence="1">
    <location>
        <begin position="325"/>
        <end position="366"/>
    </location>
</feature>
<dbReference type="InterPro" id="IPR036779">
    <property type="entry name" value="LysM_dom_sf"/>
</dbReference>
<dbReference type="PANTHER" id="PTHR34700:SF4">
    <property type="entry name" value="PHAGE-LIKE ELEMENT PBSX PROTEIN XKDP"/>
    <property type="match status" value="1"/>
</dbReference>
<dbReference type="SUPFAM" id="SSF54106">
    <property type="entry name" value="LysM domain"/>
    <property type="match status" value="1"/>
</dbReference>